<keyword evidence="2" id="KW-1003">Cell membrane</keyword>
<dbReference type="RefSeq" id="WP_135443521.1">
    <property type="nucleotide sequence ID" value="NZ_SRLE01000007.1"/>
</dbReference>
<gene>
    <name evidence="7" type="ORF">E4634_10210</name>
</gene>
<keyword evidence="4 6" id="KW-1133">Transmembrane helix</keyword>
<dbReference type="PIRSF" id="PIRSF006324">
    <property type="entry name" value="LeuE"/>
    <property type="match status" value="1"/>
</dbReference>
<dbReference type="InterPro" id="IPR001123">
    <property type="entry name" value="LeuE-type"/>
</dbReference>
<feature type="transmembrane region" description="Helical" evidence="6">
    <location>
        <begin position="47"/>
        <end position="68"/>
    </location>
</feature>
<evidence type="ECO:0000256" key="4">
    <source>
        <dbReference type="ARBA" id="ARBA00022989"/>
    </source>
</evidence>
<dbReference type="AlphaFoldDB" id="A0A4Z0M200"/>
<dbReference type="PANTHER" id="PTHR30086:SF5">
    <property type="entry name" value="HOMOGENTISATE EXPORT PROTEIN"/>
    <property type="match status" value="1"/>
</dbReference>
<dbReference type="PANTHER" id="PTHR30086">
    <property type="entry name" value="ARGININE EXPORTER PROTEIN ARGO"/>
    <property type="match status" value="1"/>
</dbReference>
<dbReference type="GO" id="GO:0005886">
    <property type="term" value="C:plasma membrane"/>
    <property type="evidence" value="ECO:0007669"/>
    <property type="project" value="UniProtKB-SubCell"/>
</dbReference>
<dbReference type="Proteomes" id="UP000298050">
    <property type="component" value="Unassembled WGS sequence"/>
</dbReference>
<dbReference type="GO" id="GO:0042970">
    <property type="term" value="F:homoserine transmembrane transporter activity"/>
    <property type="evidence" value="ECO:0007669"/>
    <property type="project" value="TreeGrafter"/>
</dbReference>
<evidence type="ECO:0000256" key="2">
    <source>
        <dbReference type="ARBA" id="ARBA00022475"/>
    </source>
</evidence>
<comment type="subcellular location">
    <subcellularLocation>
        <location evidence="1">Cell membrane</location>
        <topology evidence="1">Multi-pass membrane protein</topology>
    </subcellularLocation>
</comment>
<keyword evidence="3 6" id="KW-0812">Transmembrane</keyword>
<organism evidence="7 8">
    <name type="scientific">Mangrovimicrobium sediminis</name>
    <dbReference type="NCBI Taxonomy" id="2562682"/>
    <lineage>
        <taxon>Bacteria</taxon>
        <taxon>Pseudomonadati</taxon>
        <taxon>Pseudomonadota</taxon>
        <taxon>Gammaproteobacteria</taxon>
        <taxon>Cellvibrionales</taxon>
        <taxon>Halieaceae</taxon>
        <taxon>Mangrovimicrobium</taxon>
    </lineage>
</organism>
<evidence type="ECO:0000256" key="6">
    <source>
        <dbReference type="SAM" id="Phobius"/>
    </source>
</evidence>
<evidence type="ECO:0000313" key="8">
    <source>
        <dbReference type="Proteomes" id="UP000298050"/>
    </source>
</evidence>
<dbReference type="Pfam" id="PF01810">
    <property type="entry name" value="LysE"/>
    <property type="match status" value="1"/>
</dbReference>
<keyword evidence="5 6" id="KW-0472">Membrane</keyword>
<accession>A0A4Z0M200</accession>
<feature type="transmembrane region" description="Helical" evidence="6">
    <location>
        <begin position="144"/>
        <end position="165"/>
    </location>
</feature>
<evidence type="ECO:0000256" key="3">
    <source>
        <dbReference type="ARBA" id="ARBA00022692"/>
    </source>
</evidence>
<dbReference type="EMBL" id="SRLE01000007">
    <property type="protein sequence ID" value="TGD73398.1"/>
    <property type="molecule type" value="Genomic_DNA"/>
</dbReference>
<proteinExistence type="predicted"/>
<reference evidence="7 8" key="1">
    <citation type="submission" date="2019-04" db="EMBL/GenBank/DDBJ databases">
        <title>Taxonomy of novel Haliea sp. from mangrove soil of West Coast of India.</title>
        <authorList>
            <person name="Verma A."/>
            <person name="Kumar P."/>
            <person name="Krishnamurthi S."/>
        </authorList>
    </citation>
    <scope>NUCLEOTIDE SEQUENCE [LARGE SCALE GENOMIC DNA]</scope>
    <source>
        <strain evidence="7 8">SAOS-164</strain>
    </source>
</reference>
<feature type="transmembrane region" description="Helical" evidence="6">
    <location>
        <begin position="12"/>
        <end position="35"/>
    </location>
</feature>
<sequence length="204" mass="21710">MTLAKLLTFVPTFFVISLSPGLCMTLAMSLGISVGPRRAGWMMLGELAGLALVAVAAVLGAATILLQSPLFFQVFRWLGAAYLFYMGWQSWHAEPRAPGAGDTAGLRSRGALALQGFVTATANPKAWIFLVALLPPFIEPAQPLPAQLGALIAIILVIELTCLQIYAHGGRKLADLLFRRGRARLLNQVSGALMVGIGLWLALG</sequence>
<dbReference type="OrthoDB" id="9804822at2"/>
<protein>
    <submittedName>
        <fullName evidence="7">LysE family translocator</fullName>
    </submittedName>
</protein>
<keyword evidence="8" id="KW-1185">Reference proteome</keyword>
<feature type="transmembrane region" description="Helical" evidence="6">
    <location>
        <begin position="185"/>
        <end position="203"/>
    </location>
</feature>
<name>A0A4Z0M200_9GAMM</name>
<evidence type="ECO:0000313" key="7">
    <source>
        <dbReference type="EMBL" id="TGD73398.1"/>
    </source>
</evidence>
<comment type="caution">
    <text evidence="7">The sequence shown here is derived from an EMBL/GenBank/DDBJ whole genome shotgun (WGS) entry which is preliminary data.</text>
</comment>
<evidence type="ECO:0000256" key="1">
    <source>
        <dbReference type="ARBA" id="ARBA00004651"/>
    </source>
</evidence>
<feature type="transmembrane region" description="Helical" evidence="6">
    <location>
        <begin position="112"/>
        <end position="138"/>
    </location>
</feature>
<evidence type="ECO:0000256" key="5">
    <source>
        <dbReference type="ARBA" id="ARBA00023136"/>
    </source>
</evidence>